<dbReference type="InterPro" id="IPR004992">
    <property type="entry name" value="EutN_CcmL"/>
</dbReference>
<keyword evidence="2" id="KW-1283">Bacterial microcompartment</keyword>
<protein>
    <recommendedName>
        <fullName evidence="4">Ethanolamine utilization protein EutN</fullName>
    </recommendedName>
</protein>
<dbReference type="Gene3D" id="2.40.50.220">
    <property type="entry name" value="EutN/Ccml"/>
    <property type="match status" value="1"/>
</dbReference>
<dbReference type="Pfam" id="PF03319">
    <property type="entry name" value="EutN_CcmL"/>
    <property type="match status" value="1"/>
</dbReference>
<dbReference type="AlphaFoldDB" id="A0A382DR81"/>
<organism evidence="3">
    <name type="scientific">marine metagenome</name>
    <dbReference type="NCBI Taxonomy" id="408172"/>
    <lineage>
        <taxon>unclassified sequences</taxon>
        <taxon>metagenomes</taxon>
        <taxon>ecological metagenomes</taxon>
    </lineage>
</organism>
<sequence>KTDRKSPLGNTMVAVDTVGAGIGEIVLVATEGKAASEILNVPRGPVRSIIVGIVDAEMS</sequence>
<evidence type="ECO:0008006" key="4">
    <source>
        <dbReference type="Google" id="ProtNLM"/>
    </source>
</evidence>
<name>A0A382DR81_9ZZZZ</name>
<dbReference type="PROSITE" id="PS51932">
    <property type="entry name" value="BMV"/>
    <property type="match status" value="1"/>
</dbReference>
<gene>
    <name evidence="3" type="ORF">METZ01_LOCUS193328</name>
</gene>
<dbReference type="EMBL" id="UINC01040505">
    <property type="protein sequence ID" value="SVB40474.1"/>
    <property type="molecule type" value="Genomic_DNA"/>
</dbReference>
<dbReference type="SUPFAM" id="SSF159133">
    <property type="entry name" value="EutN/CcmL-like"/>
    <property type="match status" value="1"/>
</dbReference>
<proteinExistence type="predicted"/>
<dbReference type="PANTHER" id="PTHR36539">
    <property type="entry name" value="ETHANOLAMINE UTILIZATION PROTEIN EUTN"/>
    <property type="match status" value="1"/>
</dbReference>
<evidence type="ECO:0000256" key="1">
    <source>
        <dbReference type="ARBA" id="ARBA00024322"/>
    </source>
</evidence>
<comment type="subcellular location">
    <subcellularLocation>
        <location evidence="1">Bacterial microcompartment</location>
    </subcellularLocation>
</comment>
<dbReference type="GO" id="GO:0031469">
    <property type="term" value="C:bacterial microcompartment"/>
    <property type="evidence" value="ECO:0007669"/>
    <property type="project" value="UniProtKB-SubCell"/>
</dbReference>
<dbReference type="PANTHER" id="PTHR36539:SF1">
    <property type="entry name" value="BACTERIAL MICROCOMPARTMENT SHELL VERTEX PROTEIN EUTN"/>
    <property type="match status" value="1"/>
</dbReference>
<accession>A0A382DR81</accession>
<feature type="non-terminal residue" evidence="3">
    <location>
        <position position="1"/>
    </location>
</feature>
<evidence type="ECO:0000313" key="3">
    <source>
        <dbReference type="EMBL" id="SVB40474.1"/>
    </source>
</evidence>
<reference evidence="3" key="1">
    <citation type="submission" date="2018-05" db="EMBL/GenBank/DDBJ databases">
        <authorList>
            <person name="Lanie J.A."/>
            <person name="Ng W.-L."/>
            <person name="Kazmierczak K.M."/>
            <person name="Andrzejewski T.M."/>
            <person name="Davidsen T.M."/>
            <person name="Wayne K.J."/>
            <person name="Tettelin H."/>
            <person name="Glass J.I."/>
            <person name="Rusch D."/>
            <person name="Podicherti R."/>
            <person name="Tsui H.-C.T."/>
            <person name="Winkler M.E."/>
        </authorList>
    </citation>
    <scope>NUCLEOTIDE SEQUENCE</scope>
</reference>
<dbReference type="InterPro" id="IPR036677">
    <property type="entry name" value="EutN_CcmL_sf"/>
</dbReference>
<evidence type="ECO:0000256" key="2">
    <source>
        <dbReference type="ARBA" id="ARBA00024446"/>
    </source>
</evidence>